<gene>
    <name evidence="1" type="ORF">E5331_03165</name>
</gene>
<protein>
    <submittedName>
        <fullName evidence="1">Uncharacterized protein</fullName>
    </submittedName>
</protein>
<evidence type="ECO:0000313" key="1">
    <source>
        <dbReference type="EMBL" id="TGY80251.1"/>
    </source>
</evidence>
<proteinExistence type="predicted"/>
<reference evidence="1" key="1">
    <citation type="submission" date="2019-04" db="EMBL/GenBank/DDBJ databases">
        <title>Microbes associate with the intestines of laboratory mice.</title>
        <authorList>
            <person name="Navarre W."/>
            <person name="Wong E."/>
            <person name="Huang K."/>
            <person name="Tropini C."/>
            <person name="Ng K."/>
            <person name="Yu B."/>
        </authorList>
    </citation>
    <scope>NUCLEOTIDE SEQUENCE</scope>
    <source>
        <strain evidence="1">NM04_E33</strain>
    </source>
</reference>
<name>A0AC61RLS7_9BACT</name>
<keyword evidence="2" id="KW-1185">Reference proteome</keyword>
<evidence type="ECO:0000313" key="2">
    <source>
        <dbReference type="Proteomes" id="UP000306319"/>
    </source>
</evidence>
<dbReference type="Proteomes" id="UP000306319">
    <property type="component" value="Unassembled WGS sequence"/>
</dbReference>
<comment type="caution">
    <text evidence="1">The sequence shown here is derived from an EMBL/GenBank/DDBJ whole genome shotgun (WGS) entry which is preliminary data.</text>
</comment>
<accession>A0AC61RLS7</accession>
<sequence>MAITIYGKDGAVKAVLSPGDSSTQAKEIQGDNVLTLSFTLPEYVALDVDDMAEFLGETYRLAERYRPRQKSTLEWAYDLKLYGIESRIKNLLVLNDTDGAQEPVFTLTASAREHAALVVRCINAGMGGGADWKVGEVSGTENIVIDYEGKYCDEALREIAEKTGAEYWFDGQTVNICRCERGEPLTLGYDNGLVSIDPGTARNVKFYTRLYPVGSRRNIDSSRYGHSRLQLPGGQKYVEVNAEKYGRVDHYETAAFADIYPRRTGTVSSVRSETRKGDDGKDFTIYYFKDSDLPFNPNDYEIAGLVKRVSFQEGSELAGLGNDDNGTYYFETNYNSSTGEFEIITIFPDDDTQLPNDTLVPKAGDRYILWNIRMPDEYYALAEQEFKDAVDAFNSEHAIDIAVFRAPTDHVWVEQTGADLYIGRRVRLESSEYFPESGYRDSRITKVTRKVNLPSQMDIEIGDALSRTAMDKVADSISSVRNYAKGLASMSALPDIIKTGDLTKLTDSNLLSALRTVAEIAERALSRKADDTAKGFITFLKGLVSEGLLKAKGGLEAGTFVNSMLAGMGAGVDDQGNAQVESIEVRTYMKVMELIFNRLSAVESDFVFSESGTVEKVEQTAPDTYVLTMRKRWDFDFHAFREHDVIYGSVNTLLADGSHFTSWFRPVSVNASANTLTVVTYPDAEVPAGKNFAPVKGMVINRRGNAVDKDRQSCWYISSREGCIMYLEGVTKPILEEPNYYLSLGRPKNLSLFNGLPINYDHPYLFARGAIIQDLLRVDYKGNPVYEIVDVGRWDPAASYIKGKDPDSGRYIQHQAWHAGCCWRCVAPAATVGLEPRYNNLEWACIVGDSSFTLAVTSSNGRFFRFGQECTQLGFVLRHGEMDISVDASQVEWTRESGLPGEDLLWNIEHSSSFMTVDITPADMPSNWHEARQVVFRVKVSILDGAAPQPKTFETTFSLKK</sequence>
<dbReference type="EMBL" id="SRYB01000003">
    <property type="protein sequence ID" value="TGY80251.1"/>
    <property type="molecule type" value="Genomic_DNA"/>
</dbReference>
<organism evidence="1 2">
    <name type="scientific">Lepagella muris</name>
    <dbReference type="NCBI Taxonomy" id="3032870"/>
    <lineage>
        <taxon>Bacteria</taxon>
        <taxon>Pseudomonadati</taxon>
        <taxon>Bacteroidota</taxon>
        <taxon>Bacteroidia</taxon>
        <taxon>Bacteroidales</taxon>
        <taxon>Muribaculaceae</taxon>
        <taxon>Lepagella</taxon>
    </lineage>
</organism>